<evidence type="ECO:0000313" key="2">
    <source>
        <dbReference type="Proteomes" id="UP001328107"/>
    </source>
</evidence>
<comment type="caution">
    <text evidence="1">The sequence shown here is derived from an EMBL/GenBank/DDBJ whole genome shotgun (WGS) entry which is preliminary data.</text>
</comment>
<dbReference type="EMBL" id="BTRK01000005">
    <property type="protein sequence ID" value="GMR52877.1"/>
    <property type="molecule type" value="Genomic_DNA"/>
</dbReference>
<dbReference type="Proteomes" id="UP001328107">
    <property type="component" value="Unassembled WGS sequence"/>
</dbReference>
<proteinExistence type="predicted"/>
<keyword evidence="2" id="KW-1185">Reference proteome</keyword>
<accession>A0AAN5CYI2</accession>
<sequence>MRQSSIPRLNSDVEICECTSESVGKFYCRRYLSGGSEVTTLHEGSEHHEDLHSSQIFALNSAFANREGIDSRVLNELSLVVNVSLRAEV</sequence>
<reference evidence="2" key="1">
    <citation type="submission" date="2022-10" db="EMBL/GenBank/DDBJ databases">
        <title>Genome assembly of Pristionchus species.</title>
        <authorList>
            <person name="Yoshida K."/>
            <person name="Sommer R.J."/>
        </authorList>
    </citation>
    <scope>NUCLEOTIDE SEQUENCE [LARGE SCALE GENOMIC DNA]</scope>
    <source>
        <strain evidence="2">RS5460</strain>
    </source>
</reference>
<feature type="non-terminal residue" evidence="1">
    <location>
        <position position="89"/>
    </location>
</feature>
<protein>
    <submittedName>
        <fullName evidence="1">Uncharacterized protein</fullName>
    </submittedName>
</protein>
<name>A0AAN5CYI2_9BILA</name>
<gene>
    <name evidence="1" type="ORF">PMAYCL1PPCAC_23072</name>
</gene>
<organism evidence="1 2">
    <name type="scientific">Pristionchus mayeri</name>
    <dbReference type="NCBI Taxonomy" id="1317129"/>
    <lineage>
        <taxon>Eukaryota</taxon>
        <taxon>Metazoa</taxon>
        <taxon>Ecdysozoa</taxon>
        <taxon>Nematoda</taxon>
        <taxon>Chromadorea</taxon>
        <taxon>Rhabditida</taxon>
        <taxon>Rhabditina</taxon>
        <taxon>Diplogasteromorpha</taxon>
        <taxon>Diplogasteroidea</taxon>
        <taxon>Neodiplogasteridae</taxon>
        <taxon>Pristionchus</taxon>
    </lineage>
</organism>
<evidence type="ECO:0000313" key="1">
    <source>
        <dbReference type="EMBL" id="GMR52877.1"/>
    </source>
</evidence>
<dbReference type="AlphaFoldDB" id="A0AAN5CYI2"/>